<evidence type="ECO:0000259" key="2">
    <source>
        <dbReference type="PROSITE" id="PS50883"/>
    </source>
</evidence>
<name>A0A9P1KC22_9CYAN</name>
<reference evidence="4 5" key="1">
    <citation type="submission" date="2014-02" db="EMBL/GenBank/DDBJ databases">
        <authorList>
            <person name="Genoscope - CEA"/>
        </authorList>
    </citation>
    <scope>NUCLEOTIDE SEQUENCE [LARGE SCALE GENOMIC DNA]</scope>
    <source>
        <strain evidence="4 5">PCC 8005</strain>
    </source>
</reference>
<evidence type="ECO:0000256" key="1">
    <source>
        <dbReference type="SAM" id="Phobius"/>
    </source>
</evidence>
<dbReference type="InterPro" id="IPR000160">
    <property type="entry name" value="GGDEF_dom"/>
</dbReference>
<feature type="transmembrane region" description="Helical" evidence="1">
    <location>
        <begin position="330"/>
        <end position="353"/>
    </location>
</feature>
<dbReference type="InterPro" id="IPR007890">
    <property type="entry name" value="CHASE2"/>
</dbReference>
<dbReference type="InterPro" id="IPR043128">
    <property type="entry name" value="Rev_trsase/Diguanyl_cyclase"/>
</dbReference>
<dbReference type="InterPro" id="IPR050706">
    <property type="entry name" value="Cyclic-di-GMP_PDE-like"/>
</dbReference>
<dbReference type="PROSITE" id="PS50887">
    <property type="entry name" value="GGDEF"/>
    <property type="match status" value="1"/>
</dbReference>
<keyword evidence="1" id="KW-0812">Transmembrane</keyword>
<dbReference type="Gene3D" id="3.20.20.450">
    <property type="entry name" value="EAL domain"/>
    <property type="match status" value="1"/>
</dbReference>
<keyword evidence="1" id="KW-0472">Membrane</keyword>
<dbReference type="Pfam" id="PF00990">
    <property type="entry name" value="GGDEF"/>
    <property type="match status" value="1"/>
</dbReference>
<proteinExistence type="predicted"/>
<dbReference type="Pfam" id="PF00563">
    <property type="entry name" value="EAL"/>
    <property type="match status" value="1"/>
</dbReference>
<dbReference type="GO" id="GO:0071111">
    <property type="term" value="F:cyclic-guanylate-specific phosphodiesterase activity"/>
    <property type="evidence" value="ECO:0007669"/>
    <property type="project" value="InterPro"/>
</dbReference>
<dbReference type="AlphaFoldDB" id="A0A9P1KC22"/>
<keyword evidence="5" id="KW-1185">Reference proteome</keyword>
<dbReference type="InterPro" id="IPR029787">
    <property type="entry name" value="Nucleotide_cyclase"/>
</dbReference>
<feature type="domain" description="EAL" evidence="2">
    <location>
        <begin position="585"/>
        <end position="843"/>
    </location>
</feature>
<gene>
    <name evidence="4" type="ORF">ARTHRO_10751</name>
</gene>
<accession>A0A9P1KC22</accession>
<dbReference type="SMART" id="SM01080">
    <property type="entry name" value="CHASE2"/>
    <property type="match status" value="1"/>
</dbReference>
<dbReference type="Gene3D" id="3.30.70.270">
    <property type="match status" value="1"/>
</dbReference>
<evidence type="ECO:0000313" key="5">
    <source>
        <dbReference type="Proteomes" id="UP000032946"/>
    </source>
</evidence>
<dbReference type="InterPro" id="IPR001633">
    <property type="entry name" value="EAL_dom"/>
</dbReference>
<dbReference type="SUPFAM" id="SSF141868">
    <property type="entry name" value="EAL domain-like"/>
    <property type="match status" value="1"/>
</dbReference>
<evidence type="ECO:0000313" key="4">
    <source>
        <dbReference type="EMBL" id="CDM93078.1"/>
    </source>
</evidence>
<dbReference type="InterPro" id="IPR035919">
    <property type="entry name" value="EAL_sf"/>
</dbReference>
<organism evidence="4 5">
    <name type="scientific">Limnospira indica PCC 8005</name>
    <dbReference type="NCBI Taxonomy" id="376219"/>
    <lineage>
        <taxon>Bacteria</taxon>
        <taxon>Bacillati</taxon>
        <taxon>Cyanobacteriota</taxon>
        <taxon>Cyanophyceae</taxon>
        <taxon>Oscillatoriophycideae</taxon>
        <taxon>Oscillatoriales</taxon>
        <taxon>Sirenicapillariaceae</taxon>
        <taxon>Limnospira</taxon>
    </lineage>
</organism>
<dbReference type="PANTHER" id="PTHR33121">
    <property type="entry name" value="CYCLIC DI-GMP PHOSPHODIESTERASE PDEF"/>
    <property type="match status" value="1"/>
</dbReference>
<dbReference type="Proteomes" id="UP000032946">
    <property type="component" value="Chromosome"/>
</dbReference>
<dbReference type="CDD" id="cd01949">
    <property type="entry name" value="GGDEF"/>
    <property type="match status" value="1"/>
</dbReference>
<keyword evidence="1" id="KW-1133">Transmembrane helix</keyword>
<dbReference type="SUPFAM" id="SSF55073">
    <property type="entry name" value="Nucleotide cyclase"/>
    <property type="match status" value="1"/>
</dbReference>
<sequence>MLRHNSGSQWSPLSKWRLLVLRMTPPLWLIISLTSTLLLTGIKLRGDLQPVELRLFDGLVRLRPELEPDDRILIVAITESDIAAQEQWPMSDAVLAQVLANLQQHQPRAIGLDIYRDLPHPPGSAELSQQFQAPNIFGITKIGNPDNPTIPPPPQLPPKQIGFNDLILDPDGVVRRQLLFAESEGNTFFSLGLRLALHYLKFDGIEPQNYQQNPEYMELNNRVFVPLRYHHGGYSNIDDRGYQILLNYRGVQPAPVVTLSEVVAATVSPDLITDKIVLIGATAPSIKDEFFTPYSVSESTAPKMPGVFIHANIVSQILGADHGNYQADNLFWFLPQWVEIIWLTLWGIGGGFLAWRIHHPGMQGLYFFLGIFAIFGTTYVLFLFNAWIPLASPVLALTLAATGVIAYKQIHNFLHDSLTGLPNRSLFLDRTQQAIAKSQRNKSICGVLFINVDNFRLINDSLGDLAGDQLLIQLVERLKNSVLLGDTIARLGADEFAILLRNIKSVNNATIVAERIQTALLSPFILNGHEVFKTVSIGIALADTAETRAEDLLRNGNTAMLRAKSLKNIRYQVFERTMQVGGLDRLQLETDLRLAVTRGEFVMYYQPVISLKTGEIVGFEALVRWQHPRQGLVTPERFLKVAKETGLIIPIGRWAMQEACHQLAIWQQSLKSNCQIIVGVNLSGRQFIHPDLVDEIKGIIQDSGIDPSGLRLEITESVIMDDVEATIRLLHQLKNLQIKLSIDDFGTGFSSLGYLPRFPVDVLKIDRSFIAHIGEATEVENLAIVRTILMLAQALNLDAIAEGVETFEQLEQLRSLGCEYAQGYYFQRPISADHATQFFTSHPHW</sequence>
<dbReference type="CDD" id="cd01948">
    <property type="entry name" value="EAL"/>
    <property type="match status" value="1"/>
</dbReference>
<dbReference type="SMART" id="SM00267">
    <property type="entry name" value="GGDEF"/>
    <property type="match status" value="1"/>
</dbReference>
<protein>
    <submittedName>
        <fullName evidence="4">Diguanylate cyclase/phosphodiesterase</fullName>
    </submittedName>
</protein>
<dbReference type="Pfam" id="PF05226">
    <property type="entry name" value="CHASE2"/>
    <property type="match status" value="1"/>
</dbReference>
<feature type="domain" description="GGDEF" evidence="3">
    <location>
        <begin position="443"/>
        <end position="576"/>
    </location>
</feature>
<dbReference type="FunFam" id="3.20.20.450:FF:000001">
    <property type="entry name" value="Cyclic di-GMP phosphodiesterase yahA"/>
    <property type="match status" value="1"/>
</dbReference>
<dbReference type="PANTHER" id="PTHR33121:SF70">
    <property type="entry name" value="SIGNALING PROTEIN YKOW"/>
    <property type="match status" value="1"/>
</dbReference>
<dbReference type="PROSITE" id="PS50883">
    <property type="entry name" value="EAL"/>
    <property type="match status" value="1"/>
</dbReference>
<dbReference type="SMART" id="SM00052">
    <property type="entry name" value="EAL"/>
    <property type="match status" value="1"/>
</dbReference>
<evidence type="ECO:0000259" key="3">
    <source>
        <dbReference type="PROSITE" id="PS50887"/>
    </source>
</evidence>
<dbReference type="NCBIfam" id="TIGR00254">
    <property type="entry name" value="GGDEF"/>
    <property type="match status" value="1"/>
</dbReference>
<dbReference type="EMBL" id="FO818640">
    <property type="protein sequence ID" value="CDM93078.1"/>
    <property type="molecule type" value="Genomic_DNA"/>
</dbReference>
<feature type="transmembrane region" description="Helical" evidence="1">
    <location>
        <begin position="365"/>
        <end position="384"/>
    </location>
</feature>